<sequence length="250" mass="26102">MTTQYAVVTGAGSGVGRAAALALLGGGWTVALAGRRRDALEETVGLAGDAASRAIPVPTDVGDPQSVNALFDKLKADWGRLDFLFNNAGGNVPAGPIEDLAYEDWARVVQVNLTGSFLCAQAAFRIMKQQSPQGGRIVNNGSISAHVPRPESVAYTSTKHAITGLTKTLALDGRAFDIVSGQIDIGNAATPMTARMAKGVKQPSGEMKVEPTFDVAHVGSTILMMANLPLDANIQFVTIAASKMPWIARG</sequence>
<dbReference type="EMBL" id="JAETWB010000001">
    <property type="protein sequence ID" value="MBL6076696.1"/>
    <property type="molecule type" value="Genomic_DNA"/>
</dbReference>
<accession>A0ABS1TW72</accession>
<protein>
    <submittedName>
        <fullName evidence="4">SDR family oxidoreductase</fullName>
    </submittedName>
</protein>
<dbReference type="PANTHER" id="PTHR43669:SF12">
    <property type="entry name" value="BLR5618 PROTEIN"/>
    <property type="match status" value="1"/>
</dbReference>
<evidence type="ECO:0000256" key="3">
    <source>
        <dbReference type="RuleBase" id="RU000363"/>
    </source>
</evidence>
<dbReference type="InterPro" id="IPR002347">
    <property type="entry name" value="SDR_fam"/>
</dbReference>
<keyword evidence="2" id="KW-0560">Oxidoreductase</keyword>
<name>A0ABS1TW72_9PROT</name>
<reference evidence="4 5" key="1">
    <citation type="submission" date="2021-01" db="EMBL/GenBank/DDBJ databases">
        <title>Belnapia mucosa sp. nov. and Belnapia arida sp. nov., isolated from the Tabernas Desert (Almeria, Spain).</title>
        <authorList>
            <person name="Molina-Menor E."/>
            <person name="Vidal-Verdu A."/>
            <person name="Calonge A."/>
            <person name="Satari L."/>
            <person name="Pereto J."/>
            <person name="Porcar M."/>
        </authorList>
    </citation>
    <scope>NUCLEOTIDE SEQUENCE [LARGE SCALE GENOMIC DNA]</scope>
    <source>
        <strain evidence="4 5">T18</strain>
    </source>
</reference>
<dbReference type="PRINTS" id="PR00080">
    <property type="entry name" value="SDRFAMILY"/>
</dbReference>
<dbReference type="RefSeq" id="WP_202829869.1">
    <property type="nucleotide sequence ID" value="NZ_JAETWB010000001.1"/>
</dbReference>
<evidence type="ECO:0000256" key="2">
    <source>
        <dbReference type="ARBA" id="ARBA00023002"/>
    </source>
</evidence>
<dbReference type="PROSITE" id="PS00061">
    <property type="entry name" value="ADH_SHORT"/>
    <property type="match status" value="1"/>
</dbReference>
<dbReference type="CDD" id="cd05233">
    <property type="entry name" value="SDR_c"/>
    <property type="match status" value="1"/>
</dbReference>
<comment type="similarity">
    <text evidence="1 3">Belongs to the short-chain dehydrogenases/reductases (SDR) family.</text>
</comment>
<dbReference type="InterPro" id="IPR036291">
    <property type="entry name" value="NAD(P)-bd_dom_sf"/>
</dbReference>
<organism evidence="4 5">
    <name type="scientific">Belnapia arida</name>
    <dbReference type="NCBI Taxonomy" id="2804533"/>
    <lineage>
        <taxon>Bacteria</taxon>
        <taxon>Pseudomonadati</taxon>
        <taxon>Pseudomonadota</taxon>
        <taxon>Alphaproteobacteria</taxon>
        <taxon>Acetobacterales</taxon>
        <taxon>Roseomonadaceae</taxon>
        <taxon>Belnapia</taxon>
    </lineage>
</organism>
<comment type="caution">
    <text evidence="4">The sequence shown here is derived from an EMBL/GenBank/DDBJ whole genome shotgun (WGS) entry which is preliminary data.</text>
</comment>
<evidence type="ECO:0000313" key="5">
    <source>
        <dbReference type="Proteomes" id="UP000660885"/>
    </source>
</evidence>
<proteinExistence type="inferred from homology"/>
<keyword evidence="5" id="KW-1185">Reference proteome</keyword>
<dbReference type="PANTHER" id="PTHR43669">
    <property type="entry name" value="5-KETO-D-GLUCONATE 5-REDUCTASE"/>
    <property type="match status" value="1"/>
</dbReference>
<dbReference type="InterPro" id="IPR020904">
    <property type="entry name" value="Sc_DH/Rdtase_CS"/>
</dbReference>
<dbReference type="SUPFAM" id="SSF51735">
    <property type="entry name" value="NAD(P)-binding Rossmann-fold domains"/>
    <property type="match status" value="1"/>
</dbReference>
<dbReference type="Pfam" id="PF00106">
    <property type="entry name" value="adh_short"/>
    <property type="match status" value="1"/>
</dbReference>
<dbReference type="Proteomes" id="UP000660885">
    <property type="component" value="Unassembled WGS sequence"/>
</dbReference>
<gene>
    <name evidence="4" type="ORF">JMJ56_01680</name>
</gene>
<dbReference type="Gene3D" id="3.40.50.720">
    <property type="entry name" value="NAD(P)-binding Rossmann-like Domain"/>
    <property type="match status" value="1"/>
</dbReference>
<evidence type="ECO:0000313" key="4">
    <source>
        <dbReference type="EMBL" id="MBL6076696.1"/>
    </source>
</evidence>
<evidence type="ECO:0000256" key="1">
    <source>
        <dbReference type="ARBA" id="ARBA00006484"/>
    </source>
</evidence>
<dbReference type="PRINTS" id="PR00081">
    <property type="entry name" value="GDHRDH"/>
</dbReference>